<reference evidence="12" key="1">
    <citation type="submission" date="2021-01" db="UniProtKB">
        <authorList>
            <consortium name="EnsemblMetazoa"/>
        </authorList>
    </citation>
    <scope>IDENTIFICATION</scope>
</reference>
<comment type="cofactor">
    <cofactor evidence="1">
        <name>Zn(2+)</name>
        <dbReference type="ChEBI" id="CHEBI:29105"/>
    </cofactor>
</comment>
<dbReference type="SUPFAM" id="SSF47090">
    <property type="entry name" value="PGBD-like"/>
    <property type="match status" value="1"/>
</dbReference>
<protein>
    <recommendedName>
        <fullName evidence="11">Peptidase M10 metallopeptidase domain-containing protein</fullName>
    </recommendedName>
</protein>
<dbReference type="GO" id="GO:0030574">
    <property type="term" value="P:collagen catabolic process"/>
    <property type="evidence" value="ECO:0007669"/>
    <property type="project" value="TreeGrafter"/>
</dbReference>
<proteinExistence type="inferred from homology"/>
<evidence type="ECO:0000256" key="3">
    <source>
        <dbReference type="ARBA" id="ARBA00022670"/>
    </source>
</evidence>
<evidence type="ECO:0000256" key="8">
    <source>
        <dbReference type="ARBA" id="ARBA00023049"/>
    </source>
</evidence>
<dbReference type="Gene3D" id="2.110.10.10">
    <property type="entry name" value="Hemopexin-like domain"/>
    <property type="match status" value="2"/>
</dbReference>
<keyword evidence="4" id="KW-0479">Metal-binding</keyword>
<feature type="repeat" description="Hemopexin" evidence="9">
    <location>
        <begin position="444"/>
        <end position="490"/>
    </location>
</feature>
<dbReference type="GO" id="GO:0008270">
    <property type="term" value="F:zinc ion binding"/>
    <property type="evidence" value="ECO:0007669"/>
    <property type="project" value="InterPro"/>
</dbReference>
<evidence type="ECO:0000256" key="1">
    <source>
        <dbReference type="ARBA" id="ARBA00001947"/>
    </source>
</evidence>
<feature type="repeat" description="Hemopexin" evidence="9">
    <location>
        <begin position="380"/>
        <end position="443"/>
    </location>
</feature>
<keyword evidence="7" id="KW-0862">Zinc</keyword>
<evidence type="ECO:0000256" key="9">
    <source>
        <dbReference type="PROSITE-ProRule" id="PRU01011"/>
    </source>
</evidence>
<comment type="similarity">
    <text evidence="2">Belongs to the peptidase M10A family.</text>
</comment>
<dbReference type="GO" id="GO:0031012">
    <property type="term" value="C:extracellular matrix"/>
    <property type="evidence" value="ECO:0007669"/>
    <property type="project" value="InterPro"/>
</dbReference>
<keyword evidence="5 10" id="KW-0732">Signal</keyword>
<dbReference type="SUPFAM" id="SSF50923">
    <property type="entry name" value="Hemopexin-like domain"/>
    <property type="match status" value="1"/>
</dbReference>
<accession>A0A7M5X4N4</accession>
<dbReference type="Proteomes" id="UP000594262">
    <property type="component" value="Unplaced"/>
</dbReference>
<dbReference type="PROSITE" id="PS51642">
    <property type="entry name" value="HEMOPEXIN_2"/>
    <property type="match status" value="2"/>
</dbReference>
<evidence type="ECO:0000313" key="13">
    <source>
        <dbReference type="Proteomes" id="UP000594262"/>
    </source>
</evidence>
<name>A0A7M5X4N4_9CNID</name>
<organism evidence="12 13">
    <name type="scientific">Clytia hemisphaerica</name>
    <dbReference type="NCBI Taxonomy" id="252671"/>
    <lineage>
        <taxon>Eukaryota</taxon>
        <taxon>Metazoa</taxon>
        <taxon>Cnidaria</taxon>
        <taxon>Hydrozoa</taxon>
        <taxon>Hydroidolina</taxon>
        <taxon>Leptothecata</taxon>
        <taxon>Obeliida</taxon>
        <taxon>Clytiidae</taxon>
        <taxon>Clytia</taxon>
    </lineage>
</organism>
<evidence type="ECO:0000256" key="4">
    <source>
        <dbReference type="ARBA" id="ARBA00022723"/>
    </source>
</evidence>
<dbReference type="InterPro" id="IPR018487">
    <property type="entry name" value="Hemopexin-like_repeat"/>
</dbReference>
<evidence type="ECO:0000259" key="11">
    <source>
        <dbReference type="Pfam" id="PF00413"/>
    </source>
</evidence>
<dbReference type="InterPro" id="IPR024079">
    <property type="entry name" value="MetalloPept_cat_dom_sf"/>
</dbReference>
<dbReference type="InterPro" id="IPR036375">
    <property type="entry name" value="Hemopexin-like_dom_sf"/>
</dbReference>
<dbReference type="SUPFAM" id="SSF55486">
    <property type="entry name" value="Metalloproteases ('zincins'), catalytic domain"/>
    <property type="match status" value="1"/>
</dbReference>
<dbReference type="GeneID" id="136814004"/>
<keyword evidence="6" id="KW-0378">Hydrolase</keyword>
<feature type="domain" description="Peptidase M10 metallopeptidase" evidence="11">
    <location>
        <begin position="120"/>
        <end position="244"/>
    </location>
</feature>
<evidence type="ECO:0000256" key="5">
    <source>
        <dbReference type="ARBA" id="ARBA00022729"/>
    </source>
</evidence>
<keyword evidence="13" id="KW-1185">Reference proteome</keyword>
<keyword evidence="3" id="KW-0645">Protease</keyword>
<dbReference type="PANTHER" id="PTHR10201:SF291">
    <property type="entry name" value="MATRIX METALLOPROTEINASE 1, ISOFORM C-RELATED"/>
    <property type="match status" value="1"/>
</dbReference>
<dbReference type="RefSeq" id="XP_066926610.1">
    <property type="nucleotide sequence ID" value="XM_067070509.1"/>
</dbReference>
<dbReference type="InterPro" id="IPR001818">
    <property type="entry name" value="Pept_M10_metallopeptidase"/>
</dbReference>
<dbReference type="GO" id="GO:0030198">
    <property type="term" value="P:extracellular matrix organization"/>
    <property type="evidence" value="ECO:0007669"/>
    <property type="project" value="TreeGrafter"/>
</dbReference>
<dbReference type="InterPro" id="IPR018486">
    <property type="entry name" value="Hemopexin_CS"/>
</dbReference>
<keyword evidence="8" id="KW-0482">Metalloprotease</keyword>
<sequence>MHCCNMLSFVLLIVMVSNCWSIPIQSFSKKTHSTLKYPKESIDYLQRYGYIDKATVAAQTININDVDKFKSMLKFQNKMQIQATGTYNDQTRCFMTKPRCGEKDIIVDGANKIDSDFYLRKENLTYFVDTWSPLMNWRQQNYTIIAAFYSLRKNITSRIHLDWKRSLPDIQIRFVKDNIKSSNPQKTWLRLVKKSKSIYMYISSNETSSEYRLFQALKHGFGHILGMDHQPDSFMSPVMKHEQQDIKNCRNGFTNHFVPPVKPIKPVCGGDDKIKIKSAHNEPNEPDTYFLAGDRYWKVTSNDSYMQKHNLCSRTYEANRIAKNMRWQEQFLVDIDEGFKLPVDNWDTIFFKGSVFWRYEYGAWDGQAAKKISDYWIGIPDNIDTAFMSRRINNNEDILFFTKGDLIYKFEINLIKDANGIVQKYGKVKSDYPKKITAEFPRLPNDLDTAYTTYCDFRSFFFKDNHYWEWVDGTPVVKGPYEIRDLVNSFCM</sequence>
<dbReference type="GO" id="GO:0004222">
    <property type="term" value="F:metalloendopeptidase activity"/>
    <property type="evidence" value="ECO:0007669"/>
    <property type="project" value="InterPro"/>
</dbReference>
<evidence type="ECO:0000256" key="6">
    <source>
        <dbReference type="ARBA" id="ARBA00022801"/>
    </source>
</evidence>
<dbReference type="OrthoDB" id="406838at2759"/>
<dbReference type="AlphaFoldDB" id="A0A7M5X4N4"/>
<dbReference type="PROSITE" id="PS00024">
    <property type="entry name" value="HEMOPEXIN"/>
    <property type="match status" value="1"/>
</dbReference>
<feature type="signal peptide" evidence="10">
    <location>
        <begin position="1"/>
        <end position="21"/>
    </location>
</feature>
<dbReference type="Pfam" id="PF00413">
    <property type="entry name" value="Peptidase_M10"/>
    <property type="match status" value="1"/>
</dbReference>
<evidence type="ECO:0000256" key="7">
    <source>
        <dbReference type="ARBA" id="ARBA00022833"/>
    </source>
</evidence>
<evidence type="ECO:0000256" key="10">
    <source>
        <dbReference type="SAM" id="SignalP"/>
    </source>
</evidence>
<dbReference type="InterPro" id="IPR036365">
    <property type="entry name" value="PGBD-like_sf"/>
</dbReference>
<evidence type="ECO:0000313" key="12">
    <source>
        <dbReference type="EnsemblMetazoa" id="CLYHEMP017360.2"/>
    </source>
</evidence>
<dbReference type="PANTHER" id="PTHR10201">
    <property type="entry name" value="MATRIX METALLOPROTEINASE"/>
    <property type="match status" value="1"/>
</dbReference>
<feature type="chain" id="PRO_5029705196" description="Peptidase M10 metallopeptidase domain-containing protein" evidence="10">
    <location>
        <begin position="22"/>
        <end position="492"/>
    </location>
</feature>
<dbReference type="Gene3D" id="3.40.390.10">
    <property type="entry name" value="Collagenase (Catalytic Domain)"/>
    <property type="match status" value="1"/>
</dbReference>
<dbReference type="EnsemblMetazoa" id="CLYHEMT017360.2">
    <property type="protein sequence ID" value="CLYHEMP017360.2"/>
    <property type="gene ID" value="CLYHEMG017360"/>
</dbReference>
<evidence type="ECO:0000256" key="2">
    <source>
        <dbReference type="ARBA" id="ARBA00010370"/>
    </source>
</evidence>
<dbReference type="GO" id="GO:0006508">
    <property type="term" value="P:proteolysis"/>
    <property type="evidence" value="ECO:0007669"/>
    <property type="project" value="UniProtKB-KW"/>
</dbReference>